<feature type="transmembrane region" description="Helical" evidence="1">
    <location>
        <begin position="451"/>
        <end position="471"/>
    </location>
</feature>
<proteinExistence type="predicted"/>
<sequence length="473" mass="50929">MADKKGKSPKTIILGFSIPVFGIIVTITLMQVLLPIIGGPAVGHPLITPLLITMLLAAILKAIGKKIPILKDIGGDAILCIIVPSILFTVNFFPEKHIFTEIQKNTLDGIKHLNKSQGGIGFTTFFVSALIMGSFLGMNIKLLKNSFKKFIPLILISLITGALVVGILGYFFTPIKGIVADGKPTISKGPFLDALFYIFIPLASGGITTGIIPLSKVYGTKNDIVSAANSHIFPALLIGGVFSILLSGIIKKLFSKSKFSGNGKLEINNSLLINDNKPTPKSPDTFNLSQFSTGLISIFALYTFSIVIKEILNKIFPQAQPYFPDTIVFIVFIVIIIKLFSLISDYYIKCINQAAKFITVNFISAILVILGSTLEIKKAWVHLSNINFIVTCIMCVLLVALIAGYCGKKLGYYPLEASVIAGLCTNSIGGVGNIAILSASDLMELIPFSQITTRIGGSFIVIIASIAYPLIYS</sequence>
<feature type="transmembrane region" description="Helical" evidence="1">
    <location>
        <begin position="417"/>
        <end position="439"/>
    </location>
</feature>
<feature type="transmembrane region" description="Helical" evidence="1">
    <location>
        <begin position="327"/>
        <end position="348"/>
    </location>
</feature>
<feature type="transmembrane region" description="Helical" evidence="1">
    <location>
        <begin position="191"/>
        <end position="212"/>
    </location>
</feature>
<evidence type="ECO:0000313" key="3">
    <source>
        <dbReference type="Proteomes" id="UP000811481"/>
    </source>
</evidence>
<feature type="transmembrane region" description="Helical" evidence="1">
    <location>
        <begin position="354"/>
        <end position="374"/>
    </location>
</feature>
<dbReference type="Proteomes" id="UP000811481">
    <property type="component" value="Unassembled WGS sequence"/>
</dbReference>
<keyword evidence="1" id="KW-1133">Transmembrane helix</keyword>
<feature type="transmembrane region" description="Helical" evidence="1">
    <location>
        <begin position="288"/>
        <end position="307"/>
    </location>
</feature>
<keyword evidence="1" id="KW-0812">Transmembrane</keyword>
<feature type="transmembrane region" description="Helical" evidence="1">
    <location>
        <begin position="150"/>
        <end position="171"/>
    </location>
</feature>
<dbReference type="PANTHER" id="PTHR40033:SF1">
    <property type="entry name" value="CITRATE-SODIUM SYMPORTER"/>
    <property type="match status" value="1"/>
</dbReference>
<evidence type="ECO:0000313" key="2">
    <source>
        <dbReference type="EMBL" id="MBS2126189.1"/>
    </source>
</evidence>
<gene>
    <name evidence="2" type="ORF">J8J04_00435</name>
</gene>
<comment type="caution">
    <text evidence="2">The sequence shown here is derived from an EMBL/GenBank/DDBJ whole genome shotgun (WGS) entry which is preliminary data.</text>
</comment>
<feature type="transmembrane region" description="Helical" evidence="1">
    <location>
        <begin position="12"/>
        <end position="34"/>
    </location>
</feature>
<feature type="transmembrane region" description="Helical" evidence="1">
    <location>
        <begin position="232"/>
        <end position="250"/>
    </location>
</feature>
<feature type="transmembrane region" description="Helical" evidence="1">
    <location>
        <begin position="119"/>
        <end position="138"/>
    </location>
</feature>
<reference evidence="2" key="1">
    <citation type="submission" date="2021-04" db="EMBL/GenBank/DDBJ databases">
        <title>Draft genome sequence of StrPh-CL8, a phytoplasma strain causing strawberry phyllody in Chile.</title>
        <authorList>
            <person name="Cui W."/>
            <person name="Zamorano A."/>
            <person name="Fiore N."/>
        </authorList>
    </citation>
    <scope>NUCLEOTIDE SEQUENCE [LARGE SCALE GENOMIC DNA]</scope>
    <source>
        <strain evidence="2">StrPh-Cl</strain>
    </source>
</reference>
<dbReference type="PANTHER" id="PTHR40033">
    <property type="entry name" value="NA(+)-MALATE SYMPORTER"/>
    <property type="match status" value="1"/>
</dbReference>
<name>A0ABS5K399_9MOLU</name>
<accession>A0ABS5K399</accession>
<dbReference type="Pfam" id="PF03390">
    <property type="entry name" value="2HCT"/>
    <property type="match status" value="1"/>
</dbReference>
<dbReference type="EMBL" id="JAGVRH010000001">
    <property type="protein sequence ID" value="MBS2126189.1"/>
    <property type="molecule type" value="Genomic_DNA"/>
</dbReference>
<keyword evidence="1" id="KW-0472">Membrane</keyword>
<dbReference type="InterPro" id="IPR004679">
    <property type="entry name" value="2-OHcarboxylate_transport"/>
</dbReference>
<feature type="transmembrane region" description="Helical" evidence="1">
    <location>
        <begin position="386"/>
        <end position="405"/>
    </location>
</feature>
<keyword evidence="3" id="KW-1185">Reference proteome</keyword>
<evidence type="ECO:0000256" key="1">
    <source>
        <dbReference type="SAM" id="Phobius"/>
    </source>
</evidence>
<feature type="transmembrane region" description="Helical" evidence="1">
    <location>
        <begin position="46"/>
        <end position="64"/>
    </location>
</feature>
<organism evidence="2 3">
    <name type="scientific">'Fragaria x ananassa' phyllody phytoplasma</name>
    <dbReference type="NCBI Taxonomy" id="2358428"/>
    <lineage>
        <taxon>Bacteria</taxon>
        <taxon>Bacillati</taxon>
        <taxon>Mycoplasmatota</taxon>
        <taxon>Mollicutes</taxon>
        <taxon>Acholeplasmatales</taxon>
        <taxon>Acholeplasmataceae</taxon>
        <taxon>Candidatus Phytoplasma</taxon>
        <taxon>16SrXIII (Mexican periwinkle virescence group)</taxon>
    </lineage>
</organism>
<protein>
    <submittedName>
        <fullName evidence="2">2-hydroxycarboxylate transporter family protein</fullName>
    </submittedName>
</protein>